<accession>A0AAD6YXQ4</accession>
<keyword evidence="3" id="KW-1185">Reference proteome</keyword>
<dbReference type="GO" id="GO:0035091">
    <property type="term" value="F:phosphatidylinositol binding"/>
    <property type="evidence" value="ECO:0007669"/>
    <property type="project" value="InterPro"/>
</dbReference>
<evidence type="ECO:0000259" key="1">
    <source>
        <dbReference type="PROSITE" id="PS50195"/>
    </source>
</evidence>
<dbReference type="Proteomes" id="UP001218218">
    <property type="component" value="Unassembled WGS sequence"/>
</dbReference>
<dbReference type="InterPro" id="IPR036871">
    <property type="entry name" value="PX_dom_sf"/>
</dbReference>
<feature type="domain" description="PX" evidence="1">
    <location>
        <begin position="1"/>
        <end position="143"/>
    </location>
</feature>
<gene>
    <name evidence="2" type="ORF">DFH08DRAFT_724638</name>
</gene>
<sequence length="143" mass="16104">APSVFSNDIWLGDNCGESATFAREVQISEWTRLGDAHGLGGPFLCSHVALWPVYDCLIKTNEGTPIHAHKRYSDFFVLETELLHTLPRASRPSVPELPPKAPLAWYRAAFLARRRRAFEHWLAAVLLHPDVGGCEAVRRWVMS</sequence>
<name>A0AAD6YXQ4_9AGAR</name>
<dbReference type="EMBL" id="JARIHO010000143">
    <property type="protein sequence ID" value="KAJ7301105.1"/>
    <property type="molecule type" value="Genomic_DNA"/>
</dbReference>
<protein>
    <recommendedName>
        <fullName evidence="1">PX domain-containing protein</fullName>
    </recommendedName>
</protein>
<dbReference type="PROSITE" id="PS50195">
    <property type="entry name" value="PX"/>
    <property type="match status" value="1"/>
</dbReference>
<comment type="caution">
    <text evidence="2">The sequence shown here is derived from an EMBL/GenBank/DDBJ whole genome shotgun (WGS) entry which is preliminary data.</text>
</comment>
<dbReference type="Gene3D" id="3.30.1520.10">
    <property type="entry name" value="Phox-like domain"/>
    <property type="match status" value="1"/>
</dbReference>
<reference evidence="2" key="1">
    <citation type="submission" date="2023-03" db="EMBL/GenBank/DDBJ databases">
        <title>Massive genome expansion in bonnet fungi (Mycena s.s.) driven by repeated elements and novel gene families across ecological guilds.</title>
        <authorList>
            <consortium name="Lawrence Berkeley National Laboratory"/>
            <person name="Harder C.B."/>
            <person name="Miyauchi S."/>
            <person name="Viragh M."/>
            <person name="Kuo A."/>
            <person name="Thoen E."/>
            <person name="Andreopoulos B."/>
            <person name="Lu D."/>
            <person name="Skrede I."/>
            <person name="Drula E."/>
            <person name="Henrissat B."/>
            <person name="Morin E."/>
            <person name="Kohler A."/>
            <person name="Barry K."/>
            <person name="LaButti K."/>
            <person name="Morin E."/>
            <person name="Salamov A."/>
            <person name="Lipzen A."/>
            <person name="Mereny Z."/>
            <person name="Hegedus B."/>
            <person name="Baldrian P."/>
            <person name="Stursova M."/>
            <person name="Weitz H."/>
            <person name="Taylor A."/>
            <person name="Grigoriev I.V."/>
            <person name="Nagy L.G."/>
            <person name="Martin F."/>
            <person name="Kauserud H."/>
        </authorList>
    </citation>
    <scope>NUCLEOTIDE SEQUENCE</scope>
    <source>
        <strain evidence="2">CBHHK002</strain>
    </source>
</reference>
<feature type="non-terminal residue" evidence="2">
    <location>
        <position position="1"/>
    </location>
</feature>
<evidence type="ECO:0000313" key="3">
    <source>
        <dbReference type="Proteomes" id="UP001218218"/>
    </source>
</evidence>
<dbReference type="SUPFAM" id="SSF64268">
    <property type="entry name" value="PX domain"/>
    <property type="match status" value="1"/>
</dbReference>
<dbReference type="AlphaFoldDB" id="A0AAD6YXQ4"/>
<organism evidence="2 3">
    <name type="scientific">Mycena albidolilacea</name>
    <dbReference type="NCBI Taxonomy" id="1033008"/>
    <lineage>
        <taxon>Eukaryota</taxon>
        <taxon>Fungi</taxon>
        <taxon>Dikarya</taxon>
        <taxon>Basidiomycota</taxon>
        <taxon>Agaricomycotina</taxon>
        <taxon>Agaricomycetes</taxon>
        <taxon>Agaricomycetidae</taxon>
        <taxon>Agaricales</taxon>
        <taxon>Marasmiineae</taxon>
        <taxon>Mycenaceae</taxon>
        <taxon>Mycena</taxon>
    </lineage>
</organism>
<dbReference type="InterPro" id="IPR001683">
    <property type="entry name" value="PX_dom"/>
</dbReference>
<proteinExistence type="predicted"/>
<dbReference type="Pfam" id="PF00787">
    <property type="entry name" value="PX"/>
    <property type="match status" value="1"/>
</dbReference>
<evidence type="ECO:0000313" key="2">
    <source>
        <dbReference type="EMBL" id="KAJ7301105.1"/>
    </source>
</evidence>